<keyword evidence="6" id="KW-0456">Lyase</keyword>
<dbReference type="EC" id="4.1.1.97" evidence="3"/>
<dbReference type="STRING" id="1210089.GCA_001613165_05084"/>
<keyword evidence="9" id="KW-1185">Reference proteome</keyword>
<dbReference type="InterPro" id="IPR017595">
    <property type="entry name" value="OHCU_decarboxylase-2"/>
</dbReference>
<keyword evidence="4" id="KW-0659">Purine metabolism</keyword>
<evidence type="ECO:0000313" key="9">
    <source>
        <dbReference type="Proteomes" id="UP000255355"/>
    </source>
</evidence>
<organism evidence="8 9">
    <name type="scientific">Nocardia mexicana</name>
    <dbReference type="NCBI Taxonomy" id="279262"/>
    <lineage>
        <taxon>Bacteria</taxon>
        <taxon>Bacillati</taxon>
        <taxon>Actinomycetota</taxon>
        <taxon>Actinomycetes</taxon>
        <taxon>Mycobacteriales</taxon>
        <taxon>Nocardiaceae</taxon>
        <taxon>Nocardia</taxon>
    </lineage>
</organism>
<dbReference type="Proteomes" id="UP000255355">
    <property type="component" value="Unassembled WGS sequence"/>
</dbReference>
<evidence type="ECO:0000256" key="4">
    <source>
        <dbReference type="ARBA" id="ARBA00022631"/>
    </source>
</evidence>
<dbReference type="EMBL" id="QQAZ01000004">
    <property type="protein sequence ID" value="RDI52100.1"/>
    <property type="molecule type" value="Genomic_DNA"/>
</dbReference>
<sequence>MLEAMSTSETDPITLDTLPESEAVQLLLTCCSSPEWARAVVAGRPFGTVSALLTAADDALAGLSEAELDLALAGHPRIGDRPDGPASAREQAAVVTAGDAIRAELAERNREYEARFGHVYLVCATGRSAAELLDILVSRLHNDPRTERGIVREELGKINRIRLRRLVREIGERS</sequence>
<keyword evidence="5" id="KW-0210">Decarboxylase</keyword>
<dbReference type="NCBIfam" id="NF010372">
    <property type="entry name" value="PRK13798.1"/>
    <property type="match status" value="1"/>
</dbReference>
<dbReference type="Gene3D" id="1.10.3330.10">
    <property type="entry name" value="Oxo-4-hydroxy-4-carboxy-5-ureidoimidazoline decarboxylase"/>
    <property type="match status" value="1"/>
</dbReference>
<dbReference type="GO" id="GO:0019628">
    <property type="term" value="P:urate catabolic process"/>
    <property type="evidence" value="ECO:0007669"/>
    <property type="project" value="TreeGrafter"/>
</dbReference>
<evidence type="ECO:0000259" key="7">
    <source>
        <dbReference type="Pfam" id="PF09349"/>
    </source>
</evidence>
<name>A0A370H6R6_9NOCA</name>
<proteinExistence type="predicted"/>
<dbReference type="SUPFAM" id="SSF158694">
    <property type="entry name" value="UraD-Like"/>
    <property type="match status" value="1"/>
</dbReference>
<comment type="caution">
    <text evidence="8">The sequence shown here is derived from an EMBL/GenBank/DDBJ whole genome shotgun (WGS) entry which is preliminary data.</text>
</comment>
<comment type="pathway">
    <text evidence="2">Purine metabolism; urate degradation; (S)-allantoin from urate: step 3/3.</text>
</comment>
<dbReference type="PANTHER" id="PTHR43466:SF1">
    <property type="entry name" value="2-OXO-4-HYDROXY-4-CARBOXY-5-UREIDOIMIDAZOLINE DECARBOXYLASE-RELATED"/>
    <property type="match status" value="1"/>
</dbReference>
<dbReference type="GO" id="GO:0006144">
    <property type="term" value="P:purine nucleobase metabolic process"/>
    <property type="evidence" value="ECO:0007669"/>
    <property type="project" value="UniProtKB-KW"/>
</dbReference>
<feature type="domain" description="Oxo-4-hydroxy-4-carboxy-5-ureidoimidazoline decarboxylase" evidence="7">
    <location>
        <begin position="17"/>
        <end position="164"/>
    </location>
</feature>
<dbReference type="InterPro" id="IPR036778">
    <property type="entry name" value="OHCU_decarboxylase_sf"/>
</dbReference>
<evidence type="ECO:0000256" key="2">
    <source>
        <dbReference type="ARBA" id="ARBA00004754"/>
    </source>
</evidence>
<dbReference type="InterPro" id="IPR018020">
    <property type="entry name" value="OHCU_decarboxylase"/>
</dbReference>
<comment type="catalytic activity">
    <reaction evidence="1">
        <text>5-hydroxy-2-oxo-4-ureido-2,5-dihydro-1H-imidazole-5-carboxylate + H(+) = (S)-allantoin + CO2</text>
        <dbReference type="Rhea" id="RHEA:26301"/>
        <dbReference type="ChEBI" id="CHEBI:15378"/>
        <dbReference type="ChEBI" id="CHEBI:15678"/>
        <dbReference type="ChEBI" id="CHEBI:16526"/>
        <dbReference type="ChEBI" id="CHEBI:58639"/>
        <dbReference type="EC" id="4.1.1.97"/>
    </reaction>
</comment>
<reference evidence="8 9" key="1">
    <citation type="submission" date="2018-07" db="EMBL/GenBank/DDBJ databases">
        <title>Genomic Encyclopedia of Type Strains, Phase IV (KMG-IV): sequencing the most valuable type-strain genomes for metagenomic binning, comparative biology and taxonomic classification.</title>
        <authorList>
            <person name="Goeker M."/>
        </authorList>
    </citation>
    <scope>NUCLEOTIDE SEQUENCE [LARGE SCALE GENOMIC DNA]</scope>
    <source>
        <strain evidence="8 9">DSM 44952</strain>
    </source>
</reference>
<accession>A0A370H6R6</accession>
<dbReference type="NCBIfam" id="TIGR03180">
    <property type="entry name" value="UraD_2"/>
    <property type="match status" value="1"/>
</dbReference>
<evidence type="ECO:0000256" key="5">
    <source>
        <dbReference type="ARBA" id="ARBA00022793"/>
    </source>
</evidence>
<evidence type="ECO:0000313" key="8">
    <source>
        <dbReference type="EMBL" id="RDI52100.1"/>
    </source>
</evidence>
<evidence type="ECO:0000256" key="3">
    <source>
        <dbReference type="ARBA" id="ARBA00012257"/>
    </source>
</evidence>
<evidence type="ECO:0000256" key="6">
    <source>
        <dbReference type="ARBA" id="ARBA00023239"/>
    </source>
</evidence>
<dbReference type="PANTHER" id="PTHR43466">
    <property type="entry name" value="2-OXO-4-HYDROXY-4-CARBOXY-5-UREIDOIMIDAZOLINE DECARBOXYLASE-RELATED"/>
    <property type="match status" value="1"/>
</dbReference>
<protein>
    <recommendedName>
        <fullName evidence="3">2-oxo-4-hydroxy-4-carboxy-5-ureidoimidazoline decarboxylase</fullName>
        <ecNumber evidence="3">4.1.1.97</ecNumber>
    </recommendedName>
</protein>
<dbReference type="Pfam" id="PF09349">
    <property type="entry name" value="OHCU_decarbox"/>
    <property type="match status" value="1"/>
</dbReference>
<dbReference type="GO" id="GO:0051997">
    <property type="term" value="F:2-oxo-4-hydroxy-4-carboxy-5-ureidoimidazoline decarboxylase activity"/>
    <property type="evidence" value="ECO:0007669"/>
    <property type="project" value="UniProtKB-EC"/>
</dbReference>
<gene>
    <name evidence="8" type="ORF">DFR68_104588</name>
</gene>
<evidence type="ECO:0000256" key="1">
    <source>
        <dbReference type="ARBA" id="ARBA00001163"/>
    </source>
</evidence>
<dbReference type="AlphaFoldDB" id="A0A370H6R6"/>